<evidence type="ECO:0000259" key="5">
    <source>
        <dbReference type="Pfam" id="PF23239"/>
    </source>
</evidence>
<dbReference type="Pfam" id="PF23239">
    <property type="entry name" value="DUF7069"/>
    <property type="match status" value="1"/>
</dbReference>
<dbReference type="InterPro" id="IPR054471">
    <property type="entry name" value="GPIID_WHD"/>
</dbReference>
<dbReference type="PANTHER" id="PTHR46082">
    <property type="entry name" value="ATP/GTP-BINDING PROTEIN-RELATED"/>
    <property type="match status" value="1"/>
</dbReference>
<dbReference type="Gene3D" id="3.40.50.1580">
    <property type="entry name" value="Nucleoside phosphorylase domain"/>
    <property type="match status" value="1"/>
</dbReference>
<dbReference type="InterPro" id="IPR027417">
    <property type="entry name" value="P-loop_NTPase"/>
</dbReference>
<keyword evidence="1" id="KW-0677">Repeat</keyword>
<dbReference type="GO" id="GO:0003824">
    <property type="term" value="F:catalytic activity"/>
    <property type="evidence" value="ECO:0007669"/>
    <property type="project" value="InterPro"/>
</dbReference>
<dbReference type="InterPro" id="IPR000845">
    <property type="entry name" value="Nucleoside_phosphorylase_d"/>
</dbReference>
<evidence type="ECO:0000313" key="7">
    <source>
        <dbReference type="EMBL" id="KAF3077113.1"/>
    </source>
</evidence>
<evidence type="ECO:0000259" key="3">
    <source>
        <dbReference type="Pfam" id="PF01048"/>
    </source>
</evidence>
<accession>A0A9P4XQS5</accession>
<keyword evidence="8" id="KW-1185">Reference proteome</keyword>
<evidence type="ECO:0000256" key="1">
    <source>
        <dbReference type="ARBA" id="ARBA00022737"/>
    </source>
</evidence>
<dbReference type="GO" id="GO:0009116">
    <property type="term" value="P:nucleoside metabolic process"/>
    <property type="evidence" value="ECO:0007669"/>
    <property type="project" value="InterPro"/>
</dbReference>
<dbReference type="InterPro" id="IPR053137">
    <property type="entry name" value="NLR-like"/>
</dbReference>
<sequence>MSNPNDYTVGWICAITIEYAAAQDVLDETHEGPETVSPYDNNTYTLGRIGKHNVVIAALPDGEYGTSSAARVAADLSHSFPNVRFGLLVGVGGGAPSRKHDIRLGDVVVSSPDKSNGGSNGGVFQYDFGRTIQGQSFQTTGFLDQPPRVLRAAVTGIQANYLRNGHKLKENINAILDKNLRLQNVYPRPSPSSDRLYQSHVCHPMNEDSNCAESCGNDLILRPARAAHENDPMIHYGLIASANQLVKDAVLRDKLVDEKNVKCFEMEAAGLMNHFPCLVIRGICDYSDSHKNQEWQGYAAMVAAMYAKDLIYLIPPNRVQTEKKISDILSEYRDVAREHRDVAKEHLDVVMEDIQTQEEERHRQEEESCHQLFRLTRSDRDATYEWYKDRVEKRVENTCLWFLQHEHFQMWVKQDSGPLLVSADPGCGKSVLARHLVDAVLPRPETTVCYFFFKDQDQNTVRQALCALLHQLFSQKPCLVKHAVTECRKDGPGLVNSTNNLWDILQNAIGDPQAGSVIIVLDALDECIESEFTDLIHGVERQFRSSQSGKLKYLLTCRPYKAIISEFYDLKGTFPEIHIPGEEESEAISHEIDHVIQHRLNQLSKIKSLSADITEYLKTRLQKIPHRTYLWIYLVFDYLEKENFKKTLKGVEATLISLPQSVNEAYERILSKSKEDPMVRKVLTMVFGAHRPLLLDEMNEAVNFDISLRTVDHEPEEDFKSRLRSWCGLFISIYHNKIYFLHQTAREFLQQSSLPATIPATPERWQHSISDHQAHAVLVEISQAYLLYTYDMLKRDGPFRIPEDFGKTLEGKNFLCYAAMSGIAHAEELRTQGTAVLPGSVLQAATRMEISKQLNALATMIGGYCCRMIQAPHFDYIWVFNFLFAIAIAIMAVYSMPPDHPSRAAMLSNFDNHQQLEPDSTEPLDSIFHRTKKILETIPQNHTDRVKLLQSLADGLRERPLRTAYLNNTLQVVAILREIIYTIPQDHPGRSILLNSLGDCLSKRNLLSDQDLEDSPPQVTLVLWKSISMIPLHHPDRLIILDNVLRSVESARQILFARHKI</sequence>
<feature type="domain" description="DUF7069" evidence="5">
    <location>
        <begin position="588"/>
        <end position="656"/>
    </location>
</feature>
<feature type="domain" description="Nucleoside phosphorylase" evidence="3">
    <location>
        <begin position="10"/>
        <end position="294"/>
    </location>
</feature>
<comment type="caution">
    <text evidence="7">The sequence shown here is derived from an EMBL/GenBank/DDBJ whole genome shotgun (WGS) entry which is preliminary data.</text>
</comment>
<protein>
    <recommendedName>
        <fullName evidence="9">Nucleoside phosphorylase domain-containing protein</fullName>
    </recommendedName>
</protein>
<reference evidence="7 8" key="1">
    <citation type="submission" date="2018-06" db="EMBL/GenBank/DDBJ databases">
        <title>Genome analysis of cellulolytic fungus Trichoderma lentiforme CFAM-422.</title>
        <authorList>
            <person name="Steindorff A.S."/>
            <person name="Formighieri E.F."/>
            <person name="Midorikawa G.E.O."/>
            <person name="Tamietti M.S."/>
            <person name="Ramos E.Z."/>
            <person name="Silva A.S."/>
            <person name="Bon E.P.S."/>
            <person name="Mendes T.D."/>
            <person name="Damaso M.C.T."/>
            <person name="Favaro L.C.L."/>
        </authorList>
    </citation>
    <scope>NUCLEOTIDE SEQUENCE [LARGE SCALE GENOMIC DNA]</scope>
    <source>
        <strain evidence="7 8">CFAM-422</strain>
    </source>
</reference>
<evidence type="ECO:0000259" key="6">
    <source>
        <dbReference type="Pfam" id="PF24883"/>
    </source>
</evidence>
<name>A0A9P4XQS5_9HYPO</name>
<keyword evidence="2" id="KW-0472">Membrane</keyword>
<dbReference type="InterPro" id="IPR056884">
    <property type="entry name" value="NPHP3-like_N"/>
</dbReference>
<keyword evidence="2" id="KW-1133">Transmembrane helix</keyword>
<evidence type="ECO:0000313" key="8">
    <source>
        <dbReference type="Proteomes" id="UP000801864"/>
    </source>
</evidence>
<proteinExistence type="predicted"/>
<evidence type="ECO:0000259" key="4">
    <source>
        <dbReference type="Pfam" id="PF22939"/>
    </source>
</evidence>
<dbReference type="Gene3D" id="3.40.50.300">
    <property type="entry name" value="P-loop containing nucleotide triphosphate hydrolases"/>
    <property type="match status" value="1"/>
</dbReference>
<dbReference type="Proteomes" id="UP000801864">
    <property type="component" value="Unassembled WGS sequence"/>
</dbReference>
<evidence type="ECO:0008006" key="9">
    <source>
        <dbReference type="Google" id="ProtNLM"/>
    </source>
</evidence>
<feature type="domain" description="GPI inositol-deacylase winged helix" evidence="4">
    <location>
        <begin position="667"/>
        <end position="755"/>
    </location>
</feature>
<keyword evidence="2" id="KW-0812">Transmembrane</keyword>
<gene>
    <name evidence="7" type="ORF">CFAM422_000594</name>
</gene>
<organism evidence="7 8">
    <name type="scientific">Trichoderma lentiforme</name>
    <dbReference type="NCBI Taxonomy" id="1567552"/>
    <lineage>
        <taxon>Eukaryota</taxon>
        <taxon>Fungi</taxon>
        <taxon>Dikarya</taxon>
        <taxon>Ascomycota</taxon>
        <taxon>Pezizomycotina</taxon>
        <taxon>Sordariomycetes</taxon>
        <taxon>Hypocreomycetidae</taxon>
        <taxon>Hypocreales</taxon>
        <taxon>Hypocreaceae</taxon>
        <taxon>Trichoderma</taxon>
    </lineage>
</organism>
<dbReference type="AlphaFoldDB" id="A0A9P4XQS5"/>
<feature type="domain" description="Nephrocystin 3-like N-terminal" evidence="6">
    <location>
        <begin position="397"/>
        <end position="558"/>
    </location>
</feature>
<dbReference type="Pfam" id="PF22939">
    <property type="entry name" value="WHD_GPIID"/>
    <property type="match status" value="1"/>
</dbReference>
<dbReference type="InterPro" id="IPR055497">
    <property type="entry name" value="DUF7069"/>
</dbReference>
<dbReference type="Pfam" id="PF01048">
    <property type="entry name" value="PNP_UDP_1"/>
    <property type="match status" value="1"/>
</dbReference>
<feature type="transmembrane region" description="Helical" evidence="2">
    <location>
        <begin position="876"/>
        <end position="896"/>
    </location>
</feature>
<dbReference type="Pfam" id="PF24883">
    <property type="entry name" value="NPHP3_N"/>
    <property type="match status" value="1"/>
</dbReference>
<evidence type="ECO:0000256" key="2">
    <source>
        <dbReference type="SAM" id="Phobius"/>
    </source>
</evidence>
<dbReference type="EMBL" id="QLNT01000001">
    <property type="protein sequence ID" value="KAF3077113.1"/>
    <property type="molecule type" value="Genomic_DNA"/>
</dbReference>
<dbReference type="PANTHER" id="PTHR46082:SF11">
    <property type="entry name" value="AAA+ ATPASE DOMAIN-CONTAINING PROTEIN-RELATED"/>
    <property type="match status" value="1"/>
</dbReference>
<dbReference type="SUPFAM" id="SSF52540">
    <property type="entry name" value="P-loop containing nucleoside triphosphate hydrolases"/>
    <property type="match status" value="1"/>
</dbReference>
<dbReference type="InterPro" id="IPR035994">
    <property type="entry name" value="Nucleoside_phosphorylase_sf"/>
</dbReference>
<dbReference type="SUPFAM" id="SSF53167">
    <property type="entry name" value="Purine and uridine phosphorylases"/>
    <property type="match status" value="1"/>
</dbReference>